<dbReference type="Proteomes" id="UP001293593">
    <property type="component" value="Unassembled WGS sequence"/>
</dbReference>
<evidence type="ECO:0000256" key="1">
    <source>
        <dbReference type="SAM" id="MobiDB-lite"/>
    </source>
</evidence>
<dbReference type="PANTHER" id="PTHR35735">
    <property type="entry name" value="PROTEIN NIM1-INTERACTING 2"/>
    <property type="match status" value="1"/>
</dbReference>
<evidence type="ECO:0000313" key="3">
    <source>
        <dbReference type="Proteomes" id="UP001293593"/>
    </source>
</evidence>
<accession>A0AAE1MG41</accession>
<name>A0AAE1MG41_9FABA</name>
<comment type="caution">
    <text evidence="2">The sequence shown here is derived from an EMBL/GenBank/DDBJ whole genome shotgun (WGS) entry which is preliminary data.</text>
</comment>
<sequence>MMSTGEKRKLHANDDRHNQKKLRDGLVNDDEVEEFYTILRRINTAAQYFKSGSDRNNGTAAASHRGWRESLEEEIKRQVNSVKEDTIDLNLSPGPE</sequence>
<protein>
    <submittedName>
        <fullName evidence="2">Uncharacterized protein</fullName>
    </submittedName>
</protein>
<dbReference type="InterPro" id="IPR034577">
    <property type="entry name" value="NIMIN-2"/>
</dbReference>
<gene>
    <name evidence="2" type="ORF">QN277_003922</name>
</gene>
<evidence type="ECO:0000313" key="2">
    <source>
        <dbReference type="EMBL" id="KAK4260858.1"/>
    </source>
</evidence>
<organism evidence="2 3">
    <name type="scientific">Acacia crassicarpa</name>
    <name type="common">northern wattle</name>
    <dbReference type="NCBI Taxonomy" id="499986"/>
    <lineage>
        <taxon>Eukaryota</taxon>
        <taxon>Viridiplantae</taxon>
        <taxon>Streptophyta</taxon>
        <taxon>Embryophyta</taxon>
        <taxon>Tracheophyta</taxon>
        <taxon>Spermatophyta</taxon>
        <taxon>Magnoliopsida</taxon>
        <taxon>eudicotyledons</taxon>
        <taxon>Gunneridae</taxon>
        <taxon>Pentapetalae</taxon>
        <taxon>rosids</taxon>
        <taxon>fabids</taxon>
        <taxon>Fabales</taxon>
        <taxon>Fabaceae</taxon>
        <taxon>Caesalpinioideae</taxon>
        <taxon>mimosoid clade</taxon>
        <taxon>Acacieae</taxon>
        <taxon>Acacia</taxon>
    </lineage>
</organism>
<dbReference type="GO" id="GO:0010112">
    <property type="term" value="P:regulation of systemic acquired resistance"/>
    <property type="evidence" value="ECO:0007669"/>
    <property type="project" value="InterPro"/>
</dbReference>
<dbReference type="AlphaFoldDB" id="A0AAE1MG41"/>
<dbReference type="PANTHER" id="PTHR35735:SF4">
    <property type="entry name" value="PROTEIN NIM1-INTERACTING 2"/>
    <property type="match status" value="1"/>
</dbReference>
<keyword evidence="3" id="KW-1185">Reference proteome</keyword>
<dbReference type="EMBL" id="JAWXYG010000010">
    <property type="protein sequence ID" value="KAK4260858.1"/>
    <property type="molecule type" value="Genomic_DNA"/>
</dbReference>
<feature type="region of interest" description="Disordered" evidence="1">
    <location>
        <begin position="1"/>
        <end position="22"/>
    </location>
</feature>
<proteinExistence type="predicted"/>
<reference evidence="2" key="1">
    <citation type="submission" date="2023-10" db="EMBL/GenBank/DDBJ databases">
        <title>Chromosome-level genome of the transformable northern wattle, Acacia crassicarpa.</title>
        <authorList>
            <person name="Massaro I."/>
            <person name="Sinha N.R."/>
            <person name="Poethig S."/>
            <person name="Leichty A.R."/>
        </authorList>
    </citation>
    <scope>NUCLEOTIDE SEQUENCE</scope>
    <source>
        <strain evidence="2">Acra3RX</strain>
        <tissue evidence="2">Leaf</tissue>
    </source>
</reference>